<dbReference type="Pfam" id="PF20544">
    <property type="entry name" value="DUF6758"/>
    <property type="match status" value="1"/>
</dbReference>
<dbReference type="InterPro" id="IPR046646">
    <property type="entry name" value="DUF6758"/>
</dbReference>
<comment type="caution">
    <text evidence="1">The sequence shown here is derived from an EMBL/GenBank/DDBJ whole genome shotgun (WGS) entry which is preliminary data.</text>
</comment>
<proteinExistence type="predicted"/>
<dbReference type="RefSeq" id="WP_142258029.1">
    <property type="nucleotide sequence ID" value="NZ_BMPV01000004.1"/>
</dbReference>
<evidence type="ECO:0000313" key="2">
    <source>
        <dbReference type="Proteomes" id="UP000319213"/>
    </source>
</evidence>
<name>A0A543IT52_9ACTN</name>
<organism evidence="1 2">
    <name type="scientific">Thermopolyspora flexuosa</name>
    <dbReference type="NCBI Taxonomy" id="103836"/>
    <lineage>
        <taxon>Bacteria</taxon>
        <taxon>Bacillati</taxon>
        <taxon>Actinomycetota</taxon>
        <taxon>Actinomycetes</taxon>
        <taxon>Streptosporangiales</taxon>
        <taxon>Streptosporangiaceae</taxon>
        <taxon>Thermopolyspora</taxon>
    </lineage>
</organism>
<protein>
    <recommendedName>
        <fullName evidence="3">Phosphotransacetylase</fullName>
    </recommendedName>
</protein>
<evidence type="ECO:0008006" key="3">
    <source>
        <dbReference type="Google" id="ProtNLM"/>
    </source>
</evidence>
<sequence>MRAAPVCPRCFGPLHEPSAWSSAWRCGVHGDVPPLHTHRPSDAAFDAVRRMARVPVWMPWPLPAGWLVTGFAEAGDERSGGVATVVALSGPSVTWGPADMLLVAEEPGVGLGAAYAGLSGPDPGDGVGDGPPHAKVDIRGHPTPLWCVEGVPPDRAVYVGEALGNWLWAIAWPAEVGCLIALTEFDLRDLSDPDQIFDLPYGAFSPRLQIDR</sequence>
<gene>
    <name evidence="1" type="ORF">FHX40_0412</name>
</gene>
<dbReference type="Proteomes" id="UP000319213">
    <property type="component" value="Unassembled WGS sequence"/>
</dbReference>
<dbReference type="EMBL" id="VFPQ01000001">
    <property type="protein sequence ID" value="TQM73759.1"/>
    <property type="molecule type" value="Genomic_DNA"/>
</dbReference>
<keyword evidence="2" id="KW-1185">Reference proteome</keyword>
<evidence type="ECO:0000313" key="1">
    <source>
        <dbReference type="EMBL" id="TQM73759.1"/>
    </source>
</evidence>
<accession>A0A543IT52</accession>
<dbReference type="OrthoDB" id="5179979at2"/>
<dbReference type="AlphaFoldDB" id="A0A543IT52"/>
<reference evidence="1 2" key="1">
    <citation type="submission" date="2019-06" db="EMBL/GenBank/DDBJ databases">
        <title>Sequencing the genomes of 1000 actinobacteria strains.</title>
        <authorList>
            <person name="Klenk H.-P."/>
        </authorList>
    </citation>
    <scope>NUCLEOTIDE SEQUENCE [LARGE SCALE GENOMIC DNA]</scope>
    <source>
        <strain evidence="1 2">DSM 43186</strain>
    </source>
</reference>